<name>A0A848D162_ANEAE</name>
<evidence type="ECO:0000313" key="3">
    <source>
        <dbReference type="Proteomes" id="UP000561326"/>
    </source>
</evidence>
<sequence>MARQSRRRNATIVEKEAVDKRLSEIETSLSEMERRMHEARENMNKIENMLAQLNQVKIEQPSRKARTRKRPNSEQQPHRRASPLPIPEKKHELEPESKTLPLGLGKNGGKGFDIAGIAEMLQNPAVQGLIKKGLNSGVATKTTKQGGKVAGKAIKKDGLSDMLSGVNFTDIAKLLQHPMVQSMLKNML</sequence>
<feature type="compositionally biased region" description="Basic and acidic residues" evidence="1">
    <location>
        <begin position="87"/>
        <end position="97"/>
    </location>
</feature>
<comment type="caution">
    <text evidence="2">The sequence shown here is derived from an EMBL/GenBank/DDBJ whole genome shotgun (WGS) entry which is preliminary data.</text>
</comment>
<protein>
    <submittedName>
        <fullName evidence="2">Uncharacterized protein</fullName>
    </submittedName>
</protein>
<feature type="region of interest" description="Disordered" evidence="1">
    <location>
        <begin position="49"/>
        <end position="104"/>
    </location>
</feature>
<dbReference type="Proteomes" id="UP000561326">
    <property type="component" value="Unassembled WGS sequence"/>
</dbReference>
<gene>
    <name evidence="2" type="ORF">HF838_24760</name>
</gene>
<dbReference type="EMBL" id="JABAGO010000086">
    <property type="protein sequence ID" value="NMF01406.1"/>
    <property type="molecule type" value="Genomic_DNA"/>
</dbReference>
<proteinExistence type="predicted"/>
<accession>A0A848D162</accession>
<dbReference type="AlphaFoldDB" id="A0A848D162"/>
<organism evidence="2 3">
    <name type="scientific">Aneurinibacillus aneurinilyticus</name>
    <name type="common">Bacillus aneurinolyticus</name>
    <dbReference type="NCBI Taxonomy" id="1391"/>
    <lineage>
        <taxon>Bacteria</taxon>
        <taxon>Bacillati</taxon>
        <taxon>Bacillota</taxon>
        <taxon>Bacilli</taxon>
        <taxon>Bacillales</taxon>
        <taxon>Paenibacillaceae</taxon>
        <taxon>Aneurinibacillus group</taxon>
        <taxon>Aneurinibacillus</taxon>
    </lineage>
</organism>
<evidence type="ECO:0000256" key="1">
    <source>
        <dbReference type="SAM" id="MobiDB-lite"/>
    </source>
</evidence>
<dbReference type="RefSeq" id="WP_168976737.1">
    <property type="nucleotide sequence ID" value="NZ_CAMJCG010000110.1"/>
</dbReference>
<reference evidence="2 3" key="1">
    <citation type="submission" date="2020-04" db="EMBL/GenBank/DDBJ databases">
        <authorList>
            <person name="Hitch T.C.A."/>
            <person name="Wylensek D."/>
            <person name="Clavel T."/>
        </authorList>
    </citation>
    <scope>NUCLEOTIDE SEQUENCE [LARGE SCALE GENOMIC DNA]</scope>
    <source>
        <strain evidence="2 3">WB01_D5_05</strain>
    </source>
</reference>
<evidence type="ECO:0000313" key="2">
    <source>
        <dbReference type="EMBL" id="NMF01406.1"/>
    </source>
</evidence>